<feature type="non-terminal residue" evidence="2">
    <location>
        <position position="1"/>
    </location>
</feature>
<name>A0ABQ5BUJ6_9ASTR</name>
<feature type="region of interest" description="Disordered" evidence="1">
    <location>
        <begin position="61"/>
        <end position="80"/>
    </location>
</feature>
<proteinExistence type="predicted"/>
<dbReference type="EMBL" id="BQNB010013598">
    <property type="protein sequence ID" value="GJT17929.1"/>
    <property type="molecule type" value="Genomic_DNA"/>
</dbReference>
<accession>A0ABQ5BUJ6</accession>
<gene>
    <name evidence="2" type="ORF">Tco_0876635</name>
</gene>
<evidence type="ECO:0000313" key="2">
    <source>
        <dbReference type="EMBL" id="GJT17929.1"/>
    </source>
</evidence>
<evidence type="ECO:0000313" key="3">
    <source>
        <dbReference type="Proteomes" id="UP001151760"/>
    </source>
</evidence>
<evidence type="ECO:0000256" key="1">
    <source>
        <dbReference type="SAM" id="MobiDB-lite"/>
    </source>
</evidence>
<comment type="caution">
    <text evidence="2">The sequence shown here is derived from an EMBL/GenBank/DDBJ whole genome shotgun (WGS) entry which is preliminary data.</text>
</comment>
<sequence>VMAALIISISFDSSDESVGYVMPRVILFGTILTEVPVVPADLHVAPEVSAATVAAPTGVLELESHSSSETGPSESPLPPVPVAPMVSPFLCLDDSESEPAAVLLERLVSFVAHDAMVGRWRSRVMSRPFAPSESSSFSASFA</sequence>
<dbReference type="Proteomes" id="UP001151760">
    <property type="component" value="Unassembled WGS sequence"/>
</dbReference>
<reference evidence="2" key="1">
    <citation type="journal article" date="2022" name="Int. J. Mol. Sci.">
        <title>Draft Genome of Tanacetum Coccineum: Genomic Comparison of Closely Related Tanacetum-Family Plants.</title>
        <authorList>
            <person name="Yamashiro T."/>
            <person name="Shiraishi A."/>
            <person name="Nakayama K."/>
            <person name="Satake H."/>
        </authorList>
    </citation>
    <scope>NUCLEOTIDE SEQUENCE</scope>
</reference>
<protein>
    <submittedName>
        <fullName evidence="2">Uncharacterized protein</fullName>
    </submittedName>
</protein>
<feature type="compositionally biased region" description="Low complexity" evidence="1">
    <location>
        <begin position="65"/>
        <end position="74"/>
    </location>
</feature>
<reference evidence="2" key="2">
    <citation type="submission" date="2022-01" db="EMBL/GenBank/DDBJ databases">
        <authorList>
            <person name="Yamashiro T."/>
            <person name="Shiraishi A."/>
            <person name="Satake H."/>
            <person name="Nakayama K."/>
        </authorList>
    </citation>
    <scope>NUCLEOTIDE SEQUENCE</scope>
</reference>
<organism evidence="2 3">
    <name type="scientific">Tanacetum coccineum</name>
    <dbReference type="NCBI Taxonomy" id="301880"/>
    <lineage>
        <taxon>Eukaryota</taxon>
        <taxon>Viridiplantae</taxon>
        <taxon>Streptophyta</taxon>
        <taxon>Embryophyta</taxon>
        <taxon>Tracheophyta</taxon>
        <taxon>Spermatophyta</taxon>
        <taxon>Magnoliopsida</taxon>
        <taxon>eudicotyledons</taxon>
        <taxon>Gunneridae</taxon>
        <taxon>Pentapetalae</taxon>
        <taxon>asterids</taxon>
        <taxon>campanulids</taxon>
        <taxon>Asterales</taxon>
        <taxon>Asteraceae</taxon>
        <taxon>Asteroideae</taxon>
        <taxon>Anthemideae</taxon>
        <taxon>Anthemidinae</taxon>
        <taxon>Tanacetum</taxon>
    </lineage>
</organism>
<keyword evidence="3" id="KW-1185">Reference proteome</keyword>